<dbReference type="SUPFAM" id="SSF52047">
    <property type="entry name" value="RNI-like"/>
    <property type="match status" value="1"/>
</dbReference>
<accession>A0AA39TKS2</accession>
<dbReference type="Gene3D" id="1.20.1280.50">
    <property type="match status" value="1"/>
</dbReference>
<dbReference type="AlphaFoldDB" id="A0AA39TKS2"/>
<proteinExistence type="predicted"/>
<dbReference type="InterPro" id="IPR001810">
    <property type="entry name" value="F-box_dom"/>
</dbReference>
<dbReference type="PANTHER" id="PTHR38926:SF5">
    <property type="entry name" value="F-BOX AND LEUCINE-RICH REPEAT PROTEIN 6"/>
    <property type="match status" value="1"/>
</dbReference>
<evidence type="ECO:0000259" key="1">
    <source>
        <dbReference type="PROSITE" id="PS50181"/>
    </source>
</evidence>
<name>A0AA39TKS2_9AGAR</name>
<reference evidence="2" key="1">
    <citation type="submission" date="2023-06" db="EMBL/GenBank/DDBJ databases">
        <authorList>
            <consortium name="Lawrence Berkeley National Laboratory"/>
            <person name="Ahrendt S."/>
            <person name="Sahu N."/>
            <person name="Indic B."/>
            <person name="Wong-Bajracharya J."/>
            <person name="Merenyi Z."/>
            <person name="Ke H.-M."/>
            <person name="Monk M."/>
            <person name="Kocsube S."/>
            <person name="Drula E."/>
            <person name="Lipzen A."/>
            <person name="Balint B."/>
            <person name="Henrissat B."/>
            <person name="Andreopoulos B."/>
            <person name="Martin F.M."/>
            <person name="Harder C.B."/>
            <person name="Rigling D."/>
            <person name="Ford K.L."/>
            <person name="Foster G.D."/>
            <person name="Pangilinan J."/>
            <person name="Papanicolaou A."/>
            <person name="Barry K."/>
            <person name="LaButti K."/>
            <person name="Viragh M."/>
            <person name="Koriabine M."/>
            <person name="Yan M."/>
            <person name="Riley R."/>
            <person name="Champramary S."/>
            <person name="Plett K.L."/>
            <person name="Tsai I.J."/>
            <person name="Slot J."/>
            <person name="Sipos G."/>
            <person name="Plett J."/>
            <person name="Nagy L.G."/>
            <person name="Grigoriev I.V."/>
        </authorList>
    </citation>
    <scope>NUCLEOTIDE SEQUENCE</scope>
    <source>
        <strain evidence="2">HWK02</strain>
    </source>
</reference>
<dbReference type="SUPFAM" id="SSF81383">
    <property type="entry name" value="F-box domain"/>
    <property type="match status" value="1"/>
</dbReference>
<comment type="caution">
    <text evidence="2">The sequence shown here is derived from an EMBL/GenBank/DDBJ whole genome shotgun (WGS) entry which is preliminary data.</text>
</comment>
<keyword evidence="3" id="KW-1185">Reference proteome</keyword>
<protein>
    <recommendedName>
        <fullName evidence="1">F-box domain-containing protein</fullName>
    </recommendedName>
</protein>
<dbReference type="EMBL" id="JAUEPU010000026">
    <property type="protein sequence ID" value="KAK0493226.1"/>
    <property type="molecule type" value="Genomic_DNA"/>
</dbReference>
<sequence length="454" mass="52142">MTATKTPLYSPTVDITSLLRSWCSPGAMDNITMAHVRFDMTVIDNVMRPRLNRVKELESEMAQLRTELDVLSSTQDNYHSFHAPIRHLPPEVLLSIFSHLEPRRMPRENDAPWVLTRVCSSWRDLVTHTPALWSTISVDSWIGRWNIPVDLELMLALLTCSLRYSNGLPLDIILTSLRLEHPYDRITLLLKQHSERWCSLIADSDRFIPNDLPALESLELRMRSKLFNTLQAPRLHTLVLGEIYSIPFSRFPSLRCLECSMIHGTQLVTLLEDAKQLTSLRVHFRRLDSERSPSVSISSNLLRLHLPHQVPEALSHISFPLLHSLTLGRRYSSAYDSGEINILDNFHCPRLRTLILNDPISIPAVLSHPITRLDLTVNGECSSYAQDLTPLLNLEDLRIRIDRLPPMSREIISLVEAIRKKGLRYLEIKSPSSETRELLRAIFPKDWKISFSHS</sequence>
<dbReference type="Proteomes" id="UP001175228">
    <property type="component" value="Unassembled WGS sequence"/>
</dbReference>
<feature type="domain" description="F-box" evidence="1">
    <location>
        <begin position="82"/>
        <end position="136"/>
    </location>
</feature>
<dbReference type="PROSITE" id="PS50181">
    <property type="entry name" value="FBOX"/>
    <property type="match status" value="1"/>
</dbReference>
<dbReference type="Pfam" id="PF12937">
    <property type="entry name" value="F-box-like"/>
    <property type="match status" value="1"/>
</dbReference>
<dbReference type="PANTHER" id="PTHR38926">
    <property type="entry name" value="F-BOX DOMAIN CONTAINING PROTEIN, EXPRESSED"/>
    <property type="match status" value="1"/>
</dbReference>
<evidence type="ECO:0000313" key="2">
    <source>
        <dbReference type="EMBL" id="KAK0493226.1"/>
    </source>
</evidence>
<organism evidence="2 3">
    <name type="scientific">Armillaria luteobubalina</name>
    <dbReference type="NCBI Taxonomy" id="153913"/>
    <lineage>
        <taxon>Eukaryota</taxon>
        <taxon>Fungi</taxon>
        <taxon>Dikarya</taxon>
        <taxon>Basidiomycota</taxon>
        <taxon>Agaricomycotina</taxon>
        <taxon>Agaricomycetes</taxon>
        <taxon>Agaricomycetidae</taxon>
        <taxon>Agaricales</taxon>
        <taxon>Marasmiineae</taxon>
        <taxon>Physalacriaceae</taxon>
        <taxon>Armillaria</taxon>
    </lineage>
</organism>
<dbReference type="InterPro" id="IPR036047">
    <property type="entry name" value="F-box-like_dom_sf"/>
</dbReference>
<evidence type="ECO:0000313" key="3">
    <source>
        <dbReference type="Proteomes" id="UP001175228"/>
    </source>
</evidence>
<gene>
    <name evidence="2" type="ORF">EDD18DRAFT_1333946</name>
</gene>